<dbReference type="GO" id="GO:0016787">
    <property type="term" value="F:hydrolase activity"/>
    <property type="evidence" value="ECO:0007669"/>
    <property type="project" value="InterPro"/>
</dbReference>
<dbReference type="Gene3D" id="3.40.50.880">
    <property type="match status" value="1"/>
</dbReference>
<dbReference type="InterPro" id="IPR010496">
    <property type="entry name" value="AL/BT2_dom"/>
</dbReference>
<protein>
    <recommendedName>
        <fullName evidence="4">3-keto-disaccharide hydrolase domain-containing protein</fullName>
    </recommendedName>
</protein>
<feature type="domain" description="3-keto-alpha-glucoside-1,2-lyase/3-keto-2-hydroxy-glucal hydratase" evidence="2">
    <location>
        <begin position="262"/>
        <end position="455"/>
    </location>
</feature>
<dbReference type="AlphaFoldDB" id="A0A381U3G5"/>
<evidence type="ECO:0000259" key="2">
    <source>
        <dbReference type="Pfam" id="PF06439"/>
    </source>
</evidence>
<name>A0A381U3G5_9ZZZZ</name>
<sequence>MSVLGLTAGPSVVQATPVKVLYLTQSAAFAHPVLPHSEEVLLRLAGESDAFDLTVSHDASTLTANTLRQYGAVVFFTTGELPMNLGQRRALLSYVRAGGAFVGVHSATDTFYDWPGYLDLVGGYFDGHPWHQEVTVRVEDGAHPSTRHLGESFRIHDEIYQHRDWARNKVNVLLSLDVSSVNMRASGITRTDRDFALAWTRQEGAGRVFYTALGHRPEVWDDERFQRHLLAGIDWAMGAPATLPGEEGQGQNTLTPEETAEGWQLLFDGDSLASWRGYQRTDLPSGWRAVDGALARVDQGGDLLTREQFDDFELRFDWRVEDGGNSGVMFRVAETDGPPWHTGAEFQILHNAGHRDGRAAITSAGSNYAVHPPASDVTRPVGSWNTSRLLARGNHVEHWMNGVKLLEYEIESVDWERRVKASKFAEIGRYGREAAGHIAIQDHGDPVAFRNIKIRRLSN</sequence>
<dbReference type="SUPFAM" id="SSF52317">
    <property type="entry name" value="Class I glutamine amidotransferase-like"/>
    <property type="match status" value="1"/>
</dbReference>
<evidence type="ECO:0000313" key="3">
    <source>
        <dbReference type="EMBL" id="SVA22291.1"/>
    </source>
</evidence>
<organism evidence="3">
    <name type="scientific">marine metagenome</name>
    <dbReference type="NCBI Taxonomy" id="408172"/>
    <lineage>
        <taxon>unclassified sequences</taxon>
        <taxon>metagenomes</taxon>
        <taxon>ecological metagenomes</taxon>
    </lineage>
</organism>
<dbReference type="InterPro" id="IPR029010">
    <property type="entry name" value="ThuA-like"/>
</dbReference>
<dbReference type="EMBL" id="UINC01005592">
    <property type="protein sequence ID" value="SVA22291.1"/>
    <property type="molecule type" value="Genomic_DNA"/>
</dbReference>
<dbReference type="InterPro" id="IPR029062">
    <property type="entry name" value="Class_I_gatase-like"/>
</dbReference>
<feature type="domain" description="ThuA-like" evidence="1">
    <location>
        <begin position="19"/>
        <end position="236"/>
    </location>
</feature>
<dbReference type="Pfam" id="PF06439">
    <property type="entry name" value="3keto-disac_hyd"/>
    <property type="match status" value="1"/>
</dbReference>
<evidence type="ECO:0008006" key="4">
    <source>
        <dbReference type="Google" id="ProtNLM"/>
    </source>
</evidence>
<accession>A0A381U3G5</accession>
<reference evidence="3" key="1">
    <citation type="submission" date="2018-05" db="EMBL/GenBank/DDBJ databases">
        <authorList>
            <person name="Lanie J.A."/>
            <person name="Ng W.-L."/>
            <person name="Kazmierczak K.M."/>
            <person name="Andrzejewski T.M."/>
            <person name="Davidsen T.M."/>
            <person name="Wayne K.J."/>
            <person name="Tettelin H."/>
            <person name="Glass J.I."/>
            <person name="Rusch D."/>
            <person name="Podicherti R."/>
            <person name="Tsui H.-C.T."/>
            <person name="Winkler M.E."/>
        </authorList>
    </citation>
    <scope>NUCLEOTIDE SEQUENCE</scope>
</reference>
<dbReference type="Gene3D" id="2.60.120.560">
    <property type="entry name" value="Exo-inulinase, domain 1"/>
    <property type="match status" value="1"/>
</dbReference>
<dbReference type="PANTHER" id="PTHR40469:SF2">
    <property type="entry name" value="GALACTOSE-BINDING DOMAIN-LIKE SUPERFAMILY PROTEIN"/>
    <property type="match status" value="1"/>
</dbReference>
<gene>
    <name evidence="3" type="ORF">METZ01_LOCUS75145</name>
</gene>
<proteinExistence type="predicted"/>
<dbReference type="Pfam" id="PF06283">
    <property type="entry name" value="ThuA"/>
    <property type="match status" value="1"/>
</dbReference>
<dbReference type="PANTHER" id="PTHR40469">
    <property type="entry name" value="SECRETED GLYCOSYL HYDROLASE"/>
    <property type="match status" value="1"/>
</dbReference>
<evidence type="ECO:0000259" key="1">
    <source>
        <dbReference type="Pfam" id="PF06283"/>
    </source>
</evidence>